<accession>A0ACD2ZZ71</accession>
<sequence length="356" mass="39377">MCLMKAIVWSVRQELHGLQLATGELRASASESLLVQELVPQSRLVQGLAQGAKNLHSHLASQHTATSIGTSLPFGISLVSPISFDEDALDADDDEQPESVASLIHVSLNGRAGAIRNLIEYLDPIRPHPVTLEPEPGAWIPPQTTTLHQAAQAKFMTETFKDRSTPSIPIRSRDLEPAPDPMDTSSDNDEEVLQTPARLTRKSISSLNSQFDQIVNVFNTNPVELHFGKIDVAGQDLRQPPPKLNYSNGQNRRYLNHYQWIREQLIYVNGLSVDDNDPVISGEKNGLKRRMMIEIDDLDAILTQQWTRALLNAINDQNSTGPRPPVTIPVRVEHLQPFVLVALLLVTLLETLGGVS</sequence>
<dbReference type="Proteomes" id="UP000308600">
    <property type="component" value="Unassembled WGS sequence"/>
</dbReference>
<evidence type="ECO:0000313" key="1">
    <source>
        <dbReference type="EMBL" id="TFK58696.1"/>
    </source>
</evidence>
<name>A0ACD2ZZ71_9AGAR</name>
<gene>
    <name evidence="1" type="ORF">BDN72DRAFT_906496</name>
</gene>
<proteinExistence type="predicted"/>
<dbReference type="EMBL" id="ML209232">
    <property type="protein sequence ID" value="TFK58696.1"/>
    <property type="molecule type" value="Genomic_DNA"/>
</dbReference>
<organism evidence="1 2">
    <name type="scientific">Pluteus cervinus</name>
    <dbReference type="NCBI Taxonomy" id="181527"/>
    <lineage>
        <taxon>Eukaryota</taxon>
        <taxon>Fungi</taxon>
        <taxon>Dikarya</taxon>
        <taxon>Basidiomycota</taxon>
        <taxon>Agaricomycotina</taxon>
        <taxon>Agaricomycetes</taxon>
        <taxon>Agaricomycetidae</taxon>
        <taxon>Agaricales</taxon>
        <taxon>Pluteineae</taxon>
        <taxon>Pluteaceae</taxon>
        <taxon>Pluteus</taxon>
    </lineage>
</organism>
<evidence type="ECO:0000313" key="2">
    <source>
        <dbReference type="Proteomes" id="UP000308600"/>
    </source>
</evidence>
<protein>
    <submittedName>
        <fullName evidence="1">Uncharacterized protein</fullName>
    </submittedName>
</protein>
<reference evidence="1 2" key="1">
    <citation type="journal article" date="2019" name="Nat. Ecol. Evol.">
        <title>Megaphylogeny resolves global patterns of mushroom evolution.</title>
        <authorList>
            <person name="Varga T."/>
            <person name="Krizsan K."/>
            <person name="Foldi C."/>
            <person name="Dima B."/>
            <person name="Sanchez-Garcia M."/>
            <person name="Sanchez-Ramirez S."/>
            <person name="Szollosi G.J."/>
            <person name="Szarkandi J.G."/>
            <person name="Papp V."/>
            <person name="Albert L."/>
            <person name="Andreopoulos W."/>
            <person name="Angelini C."/>
            <person name="Antonin V."/>
            <person name="Barry K.W."/>
            <person name="Bougher N.L."/>
            <person name="Buchanan P."/>
            <person name="Buyck B."/>
            <person name="Bense V."/>
            <person name="Catcheside P."/>
            <person name="Chovatia M."/>
            <person name="Cooper J."/>
            <person name="Damon W."/>
            <person name="Desjardin D."/>
            <person name="Finy P."/>
            <person name="Geml J."/>
            <person name="Haridas S."/>
            <person name="Hughes K."/>
            <person name="Justo A."/>
            <person name="Karasinski D."/>
            <person name="Kautmanova I."/>
            <person name="Kiss B."/>
            <person name="Kocsube S."/>
            <person name="Kotiranta H."/>
            <person name="LaButti K.M."/>
            <person name="Lechner B.E."/>
            <person name="Liimatainen K."/>
            <person name="Lipzen A."/>
            <person name="Lukacs Z."/>
            <person name="Mihaltcheva S."/>
            <person name="Morgado L.N."/>
            <person name="Niskanen T."/>
            <person name="Noordeloos M.E."/>
            <person name="Ohm R.A."/>
            <person name="Ortiz-Santana B."/>
            <person name="Ovrebo C."/>
            <person name="Racz N."/>
            <person name="Riley R."/>
            <person name="Savchenko A."/>
            <person name="Shiryaev A."/>
            <person name="Soop K."/>
            <person name="Spirin V."/>
            <person name="Szebenyi C."/>
            <person name="Tomsovsky M."/>
            <person name="Tulloss R.E."/>
            <person name="Uehling J."/>
            <person name="Grigoriev I.V."/>
            <person name="Vagvolgyi C."/>
            <person name="Papp T."/>
            <person name="Martin F.M."/>
            <person name="Miettinen O."/>
            <person name="Hibbett D.S."/>
            <person name="Nagy L.G."/>
        </authorList>
    </citation>
    <scope>NUCLEOTIDE SEQUENCE [LARGE SCALE GENOMIC DNA]</scope>
    <source>
        <strain evidence="1 2">NL-1719</strain>
    </source>
</reference>
<keyword evidence="2" id="KW-1185">Reference proteome</keyword>